<reference evidence="2 3" key="1">
    <citation type="submission" date="2022-05" db="EMBL/GenBank/DDBJ databases">
        <title>Genome Resource of Streptomyces lavenduligriseus GA1-1, a Strain with Broad-Spectrum Antifungal Activity against Phytopathogenic Fungi.</title>
        <authorList>
            <person name="Qi D."/>
        </authorList>
    </citation>
    <scope>NUCLEOTIDE SEQUENCE [LARGE SCALE GENOMIC DNA]</scope>
    <source>
        <strain evidence="2 3">GA1-1</strain>
    </source>
</reference>
<evidence type="ECO:0000256" key="1">
    <source>
        <dbReference type="SAM" id="MobiDB-lite"/>
    </source>
</evidence>
<keyword evidence="3" id="KW-1185">Reference proteome</keyword>
<feature type="compositionally biased region" description="Pro residues" evidence="1">
    <location>
        <begin position="44"/>
        <end position="54"/>
    </location>
</feature>
<name>A0ABT0P3B6_9ACTN</name>
<protein>
    <submittedName>
        <fullName evidence="2">YjfA family protein</fullName>
    </submittedName>
</protein>
<evidence type="ECO:0000313" key="2">
    <source>
        <dbReference type="EMBL" id="MCL3997393.1"/>
    </source>
</evidence>
<feature type="region of interest" description="Disordered" evidence="1">
    <location>
        <begin position="1"/>
        <end position="56"/>
    </location>
</feature>
<dbReference type="EMBL" id="JAMCCK010000044">
    <property type="protein sequence ID" value="MCL3997393.1"/>
    <property type="molecule type" value="Genomic_DNA"/>
</dbReference>
<comment type="caution">
    <text evidence="2">The sequence shown here is derived from an EMBL/GenBank/DDBJ whole genome shotgun (WGS) entry which is preliminary data.</text>
</comment>
<dbReference type="RefSeq" id="WP_249492262.1">
    <property type="nucleotide sequence ID" value="NZ_JAMCCK010000044.1"/>
</dbReference>
<organism evidence="2 3">
    <name type="scientific">Streptomyces lavenduligriseus</name>
    <dbReference type="NCBI Taxonomy" id="67315"/>
    <lineage>
        <taxon>Bacteria</taxon>
        <taxon>Bacillati</taxon>
        <taxon>Actinomycetota</taxon>
        <taxon>Actinomycetes</taxon>
        <taxon>Kitasatosporales</taxon>
        <taxon>Streptomycetaceae</taxon>
        <taxon>Streptomyces</taxon>
    </lineage>
</organism>
<evidence type="ECO:0000313" key="3">
    <source>
        <dbReference type="Proteomes" id="UP001202052"/>
    </source>
</evidence>
<proteinExistence type="predicted"/>
<gene>
    <name evidence="2" type="ORF">M4438_28520</name>
</gene>
<accession>A0ABT0P3B6</accession>
<feature type="compositionally biased region" description="Low complexity" evidence="1">
    <location>
        <begin position="12"/>
        <end position="24"/>
    </location>
</feature>
<sequence length="218" mass="22517">MTTANPGDSSTAPADPGGNPAAPVGPGGDSTAPANPGGNSTAPADPPNPTPRPPWWKKWLSGPAALAYAVAVVGAGAGAVMTPLGDHVLKSLFDQPTCPGDGDACEGKNPQNQGCGEDARTFKPDVDNPALLQIRYSEDCEAVWAKIERGSPGDQVTVGVTGGSTRTAEIEYDNDQFTHMVTVPDDEFQVTACAVPKPGGKSTFERYCIHATEATAWR</sequence>
<feature type="compositionally biased region" description="Polar residues" evidence="1">
    <location>
        <begin position="1"/>
        <end position="11"/>
    </location>
</feature>
<dbReference type="Pfam" id="PF10901">
    <property type="entry name" value="DUF2690"/>
    <property type="match status" value="1"/>
</dbReference>
<dbReference type="InterPro" id="IPR021224">
    <property type="entry name" value="DUF2690"/>
</dbReference>
<dbReference type="Proteomes" id="UP001202052">
    <property type="component" value="Unassembled WGS sequence"/>
</dbReference>